<dbReference type="EMBL" id="QOIP01000001">
    <property type="protein sequence ID" value="RLU26719.1"/>
    <property type="molecule type" value="Genomic_DNA"/>
</dbReference>
<dbReference type="AlphaFoldDB" id="A0A3L8E3D2"/>
<name>A0A3L8E3D2_OOCBI</name>
<gene>
    <name evidence="1" type="ORF">DMN91_000516</name>
</gene>
<organism evidence="1">
    <name type="scientific">Ooceraea biroi</name>
    <name type="common">Clonal raider ant</name>
    <name type="synonym">Cerapachys biroi</name>
    <dbReference type="NCBI Taxonomy" id="2015173"/>
    <lineage>
        <taxon>Eukaryota</taxon>
        <taxon>Metazoa</taxon>
        <taxon>Ecdysozoa</taxon>
        <taxon>Arthropoda</taxon>
        <taxon>Hexapoda</taxon>
        <taxon>Insecta</taxon>
        <taxon>Pterygota</taxon>
        <taxon>Neoptera</taxon>
        <taxon>Endopterygota</taxon>
        <taxon>Hymenoptera</taxon>
        <taxon>Apocrita</taxon>
        <taxon>Aculeata</taxon>
        <taxon>Formicoidea</taxon>
        <taxon>Formicidae</taxon>
        <taxon>Dorylinae</taxon>
        <taxon>Ooceraea</taxon>
    </lineage>
</organism>
<protein>
    <submittedName>
        <fullName evidence="1">Uncharacterized protein</fullName>
    </submittedName>
</protein>
<reference evidence="1" key="2">
    <citation type="submission" date="2018-07" db="EMBL/GenBank/DDBJ databases">
        <authorList>
            <person name="Mckenzie S.K."/>
            <person name="Kronauer D.J.C."/>
        </authorList>
    </citation>
    <scope>NUCLEOTIDE SEQUENCE</scope>
    <source>
        <strain evidence="1">Clonal line C1</strain>
    </source>
</reference>
<accession>A0A3L8E3D2</accession>
<proteinExistence type="predicted"/>
<comment type="caution">
    <text evidence="1">The sequence shown here is derived from an EMBL/GenBank/DDBJ whole genome shotgun (WGS) entry which is preliminary data.</text>
</comment>
<reference evidence="1" key="1">
    <citation type="journal article" date="2018" name="Genome Res.">
        <title>The genomic architecture and molecular evolution of ant odorant receptors.</title>
        <authorList>
            <person name="McKenzie S.K."/>
            <person name="Kronauer D.J.C."/>
        </authorList>
    </citation>
    <scope>NUCLEOTIDE SEQUENCE [LARGE SCALE GENOMIC DNA]</scope>
    <source>
        <strain evidence="1">Clonal line C1</strain>
    </source>
</reference>
<sequence>MSKIEMRYETIADAWIYECHSSRVSNRGLNELVSDREVNAGLLRHLINRVADAQLLPQTELPRDSQSPQQRTNDWKDFFEDPFNDALSSRPLAVYNAFGRFTNSEHEDVVFRCSCSRES</sequence>
<evidence type="ECO:0000313" key="1">
    <source>
        <dbReference type="EMBL" id="RLU26719.1"/>
    </source>
</evidence>
<dbReference type="Proteomes" id="UP000279307">
    <property type="component" value="Chromosome 1"/>
</dbReference>